<reference evidence="1 2" key="1">
    <citation type="journal article" date="2013" name="PLoS Genet.">
        <title>The genome and development-dependent transcriptomes of Pyronema confluens: a window into fungal evolution.</title>
        <authorList>
            <person name="Traeger S."/>
            <person name="Altegoer F."/>
            <person name="Freitag M."/>
            <person name="Gabaldon T."/>
            <person name="Kempken F."/>
            <person name="Kumar A."/>
            <person name="Marcet-Houben M."/>
            <person name="Poggeler S."/>
            <person name="Stajich J.E."/>
            <person name="Nowrousian M."/>
        </authorList>
    </citation>
    <scope>NUCLEOTIDE SEQUENCE [LARGE SCALE GENOMIC DNA]</scope>
    <source>
        <strain evidence="2">CBS 100304</strain>
        <tissue evidence="1">Vegetative mycelium</tissue>
    </source>
</reference>
<proteinExistence type="predicted"/>
<dbReference type="EMBL" id="HF935693">
    <property type="protein sequence ID" value="CCX12259.1"/>
    <property type="molecule type" value="Genomic_DNA"/>
</dbReference>
<gene>
    <name evidence="1" type="ORF">PCON_11853</name>
</gene>
<sequence>MLGPDPRLL</sequence>
<name>U4LIW2_PYROM</name>
<protein>
    <submittedName>
        <fullName evidence="1">Uncharacterized protein</fullName>
    </submittedName>
</protein>
<evidence type="ECO:0000313" key="1">
    <source>
        <dbReference type="EMBL" id="CCX12259.1"/>
    </source>
</evidence>
<accession>U4LIW2</accession>
<organism evidence="1 2">
    <name type="scientific">Pyronema omphalodes (strain CBS 100304)</name>
    <name type="common">Pyronema confluens</name>
    <dbReference type="NCBI Taxonomy" id="1076935"/>
    <lineage>
        <taxon>Eukaryota</taxon>
        <taxon>Fungi</taxon>
        <taxon>Dikarya</taxon>
        <taxon>Ascomycota</taxon>
        <taxon>Pezizomycotina</taxon>
        <taxon>Pezizomycetes</taxon>
        <taxon>Pezizales</taxon>
        <taxon>Pyronemataceae</taxon>
        <taxon>Pyronema</taxon>
    </lineage>
</organism>
<evidence type="ECO:0000313" key="2">
    <source>
        <dbReference type="Proteomes" id="UP000018144"/>
    </source>
</evidence>
<dbReference type="Proteomes" id="UP000018144">
    <property type="component" value="Unassembled WGS sequence"/>
</dbReference>
<keyword evidence="2" id="KW-1185">Reference proteome</keyword>